<dbReference type="Gene3D" id="3.30.56.30">
    <property type="entry name" value="Signal recognition particle, SRP19-like subunit"/>
    <property type="match status" value="1"/>
</dbReference>
<feature type="region of interest" description="Disordered" evidence="11">
    <location>
        <begin position="114"/>
        <end position="141"/>
    </location>
</feature>
<dbReference type="CTD" id="6728"/>
<keyword evidence="6" id="KW-0733">Signal recognition particle</keyword>
<evidence type="ECO:0000256" key="10">
    <source>
        <dbReference type="ARBA" id="ARBA00045518"/>
    </source>
</evidence>
<evidence type="ECO:0000256" key="4">
    <source>
        <dbReference type="ARBA" id="ARBA00022490"/>
    </source>
</evidence>
<keyword evidence="5" id="KW-0694">RNA-binding</keyword>
<dbReference type="FunFam" id="3.30.56.30:FF:000002">
    <property type="entry name" value="Signal recognition particle 19kDa"/>
    <property type="match status" value="1"/>
</dbReference>
<dbReference type="OMA" id="QMERWIC"/>
<dbReference type="OrthoDB" id="2190947at2759"/>
<dbReference type="STRING" id="7757.ENSPMAP00000002934"/>
<evidence type="ECO:0000256" key="5">
    <source>
        <dbReference type="ARBA" id="ARBA00022884"/>
    </source>
</evidence>
<keyword evidence="8" id="KW-0687">Ribonucleoprotein</keyword>
<dbReference type="GeneID" id="116953659"/>
<evidence type="ECO:0000256" key="8">
    <source>
        <dbReference type="ARBA" id="ARBA00023274"/>
    </source>
</evidence>
<comment type="subcellular location">
    <subcellularLocation>
        <location evidence="1">Cytoplasm</location>
    </subcellularLocation>
    <subcellularLocation>
        <location evidence="2">Nucleus</location>
        <location evidence="2">Nucleolus</location>
    </subcellularLocation>
</comment>
<evidence type="ECO:0000256" key="11">
    <source>
        <dbReference type="SAM" id="MobiDB-lite"/>
    </source>
</evidence>
<dbReference type="AlphaFoldDB" id="S4RCK2"/>
<dbReference type="Pfam" id="PF01922">
    <property type="entry name" value="SRP19"/>
    <property type="match status" value="1"/>
</dbReference>
<accession>S4RCK2</accession>
<dbReference type="InterPro" id="IPR002778">
    <property type="entry name" value="Signal_recog_particle_SRP19"/>
</dbReference>
<evidence type="ECO:0000313" key="14">
    <source>
        <dbReference type="RefSeq" id="XP_032829947.1"/>
    </source>
</evidence>
<dbReference type="PANTHER" id="PTHR17453">
    <property type="entry name" value="SIGNAL RECOGNITION PARTICLE 19 KD PROTEIN"/>
    <property type="match status" value="1"/>
</dbReference>
<dbReference type="RefSeq" id="XP_032829947.1">
    <property type="nucleotide sequence ID" value="XM_032974056.1"/>
</dbReference>
<proteinExistence type="inferred from homology"/>
<dbReference type="HOGENOM" id="CLU_064201_2_1_1"/>
<keyword evidence="7" id="KW-0539">Nucleus</keyword>
<dbReference type="GO" id="GO:0030223">
    <property type="term" value="P:neutrophil differentiation"/>
    <property type="evidence" value="ECO:0007669"/>
    <property type="project" value="Ensembl"/>
</dbReference>
<organism evidence="12">
    <name type="scientific">Petromyzon marinus</name>
    <name type="common">Sea lamprey</name>
    <dbReference type="NCBI Taxonomy" id="7757"/>
    <lineage>
        <taxon>Eukaryota</taxon>
        <taxon>Metazoa</taxon>
        <taxon>Chordata</taxon>
        <taxon>Craniata</taxon>
        <taxon>Vertebrata</taxon>
        <taxon>Cyclostomata</taxon>
        <taxon>Hyperoartia</taxon>
        <taxon>Petromyzontiformes</taxon>
        <taxon>Petromyzontidae</taxon>
        <taxon>Petromyzon</taxon>
    </lineage>
</organism>
<evidence type="ECO:0000256" key="6">
    <source>
        <dbReference type="ARBA" id="ARBA00023135"/>
    </source>
</evidence>
<evidence type="ECO:0000256" key="1">
    <source>
        <dbReference type="ARBA" id="ARBA00004496"/>
    </source>
</evidence>
<dbReference type="Proteomes" id="UP001318040">
    <property type="component" value="Chromosome 52"/>
</dbReference>
<protein>
    <recommendedName>
        <fullName evidence="9">Signal recognition particle 19 kDa protein</fullName>
    </recommendedName>
</protein>
<evidence type="ECO:0000256" key="3">
    <source>
        <dbReference type="ARBA" id="ARBA00008910"/>
    </source>
</evidence>
<evidence type="ECO:0000313" key="13">
    <source>
        <dbReference type="Proteomes" id="UP001318040"/>
    </source>
</evidence>
<dbReference type="GO" id="GO:0006617">
    <property type="term" value="P:SRP-dependent cotranslational protein targeting to membrane, signal sequence recognition"/>
    <property type="evidence" value="ECO:0007669"/>
    <property type="project" value="TreeGrafter"/>
</dbReference>
<dbReference type="InterPro" id="IPR036521">
    <property type="entry name" value="SRP19-like_sf"/>
</dbReference>
<comment type="similarity">
    <text evidence="3">Belongs to the SRP19 family.</text>
</comment>
<comment type="function">
    <text evidence="10">Component of the signal recognition particle (SRP) complex, a ribonucleoprotein complex that mediates the cotranslational targeting of secretory and membrane proteins to the endoplasmic reticulum (ER). Binds directly to 7SL RNA. Mediates binding of SRP54 to the SRP complex.</text>
</comment>
<dbReference type="GeneTree" id="ENSGT00390000004950"/>
<sequence length="141" mass="15946">MSHLNKTPADKERFVCIYPAYLNSKKTIAEGRRVPKDKAVENPTYVEIRDVLLAAGMNVVVENKMYPREWNRDVQFRGRIRVQLKNEDGSPVLEAIPTRQALFTYTADMIPKLKARTTKTGGAEPASQPGDSSRKGKKKKK</sequence>
<evidence type="ECO:0000256" key="2">
    <source>
        <dbReference type="ARBA" id="ARBA00004604"/>
    </source>
</evidence>
<reference evidence="14" key="1">
    <citation type="submission" date="2025-04" db="UniProtKB">
        <authorList>
            <consortium name="RefSeq"/>
        </authorList>
    </citation>
    <scope>IDENTIFICATION</scope>
    <source>
        <tissue evidence="14">Sperm</tissue>
    </source>
</reference>
<dbReference type="PANTHER" id="PTHR17453:SF0">
    <property type="entry name" value="SIGNAL RECOGNITION PARTICLE 19 KDA PROTEIN"/>
    <property type="match status" value="1"/>
</dbReference>
<keyword evidence="4" id="KW-0963">Cytoplasm</keyword>
<name>S4RCK2_PETMA</name>
<dbReference type="Ensembl" id="ENSPMAT00000002948.1">
    <property type="protein sequence ID" value="ENSPMAP00000002934.1"/>
    <property type="gene ID" value="ENSPMAG00000002685.1"/>
</dbReference>
<dbReference type="SUPFAM" id="SSF69695">
    <property type="entry name" value="SRP19"/>
    <property type="match status" value="1"/>
</dbReference>
<keyword evidence="13" id="KW-1185">Reference proteome</keyword>
<dbReference type="KEGG" id="pmrn:116953659"/>
<gene>
    <name evidence="12 14" type="primary">SRP19</name>
</gene>
<evidence type="ECO:0000256" key="9">
    <source>
        <dbReference type="ARBA" id="ARBA00033772"/>
    </source>
</evidence>
<reference evidence="12" key="2">
    <citation type="submission" date="2025-05" db="UniProtKB">
        <authorList>
            <consortium name="Ensembl"/>
        </authorList>
    </citation>
    <scope>IDENTIFICATION</scope>
</reference>
<dbReference type="GO" id="GO:0005786">
    <property type="term" value="C:signal recognition particle, endoplasmic reticulum targeting"/>
    <property type="evidence" value="ECO:0007669"/>
    <property type="project" value="UniProtKB-KW"/>
</dbReference>
<evidence type="ECO:0000256" key="7">
    <source>
        <dbReference type="ARBA" id="ARBA00023242"/>
    </source>
</evidence>
<dbReference type="GO" id="GO:0008312">
    <property type="term" value="F:7S RNA binding"/>
    <property type="evidence" value="ECO:0007669"/>
    <property type="project" value="InterPro"/>
</dbReference>
<evidence type="ECO:0000313" key="12">
    <source>
        <dbReference type="Ensembl" id="ENSPMAP00000002934.1"/>
    </source>
</evidence>
<dbReference type="GO" id="GO:0005730">
    <property type="term" value="C:nucleolus"/>
    <property type="evidence" value="ECO:0007669"/>
    <property type="project" value="UniProtKB-SubCell"/>
</dbReference>